<feature type="transmembrane region" description="Helical" evidence="6">
    <location>
        <begin position="70"/>
        <end position="96"/>
    </location>
</feature>
<dbReference type="PANTHER" id="PTHR43255">
    <property type="entry name" value="IRON-SULFUR-BINDING OXIDOREDUCTASE FADF-RELATED-RELATED"/>
    <property type="match status" value="1"/>
</dbReference>
<keyword evidence="9" id="KW-1185">Reference proteome</keyword>
<dbReference type="InterPro" id="IPR036197">
    <property type="entry name" value="NarG-like_sf"/>
</dbReference>
<dbReference type="RefSeq" id="WP_132321393.1">
    <property type="nucleotide sequence ID" value="NZ_FWZT01000014.1"/>
</dbReference>
<keyword evidence="4" id="KW-0408">Iron</keyword>
<evidence type="ECO:0000313" key="9">
    <source>
        <dbReference type="Proteomes" id="UP000192907"/>
    </source>
</evidence>
<feature type="transmembrane region" description="Helical" evidence="6">
    <location>
        <begin position="210"/>
        <end position="227"/>
    </location>
</feature>
<dbReference type="InterPro" id="IPR051460">
    <property type="entry name" value="HdrC_iron-sulfur_subunit"/>
</dbReference>
<dbReference type="GO" id="GO:0051539">
    <property type="term" value="F:4 iron, 4 sulfur cluster binding"/>
    <property type="evidence" value="ECO:0007669"/>
    <property type="project" value="UniProtKB-KW"/>
</dbReference>
<dbReference type="EMBL" id="FWZT01000014">
    <property type="protein sequence ID" value="SMF47193.1"/>
    <property type="molecule type" value="Genomic_DNA"/>
</dbReference>
<keyword evidence="6" id="KW-0812">Transmembrane</keyword>
<gene>
    <name evidence="8" type="ORF">SAMN06296036_114114</name>
</gene>
<evidence type="ECO:0000259" key="7">
    <source>
        <dbReference type="PROSITE" id="PS51379"/>
    </source>
</evidence>
<feature type="transmembrane region" description="Helical" evidence="6">
    <location>
        <begin position="185"/>
        <end position="203"/>
    </location>
</feature>
<dbReference type="GO" id="GO:0016491">
    <property type="term" value="F:oxidoreductase activity"/>
    <property type="evidence" value="ECO:0007669"/>
    <property type="project" value="UniProtKB-KW"/>
</dbReference>
<evidence type="ECO:0000256" key="3">
    <source>
        <dbReference type="ARBA" id="ARBA00023002"/>
    </source>
</evidence>
<keyword evidence="5" id="KW-0411">Iron-sulfur</keyword>
<dbReference type="InterPro" id="IPR009051">
    <property type="entry name" value="Helical_ferredxn"/>
</dbReference>
<dbReference type="AlphaFoldDB" id="A0A1Y6CBN5"/>
<keyword evidence="1" id="KW-0004">4Fe-4S</keyword>
<feature type="transmembrane region" description="Helical" evidence="6">
    <location>
        <begin position="6"/>
        <end position="25"/>
    </location>
</feature>
<sequence length="661" mass="74793">MAYLPNIVFALLVIGTFGFFGFNLLRTWTHIHQAEGPEDNRLTNTPRRLLEVVRFGFLQERMFRDKSSGIMHAFIFWGFVTVTIGTLETLIAGLITGFNFGWILGDGIIFHTFLLSQDFGNFAVFAAIVWAIARRLWFAPPRLQSLGQASKNDAMVVLVFILALVFTSLLTLGAKARIEELPASYLPISMAFTAPFSVFLSEWHGFERTLFWLHCFTLFGFTTFLPFSKHQHLIWVWPNIFFRSHKSRGRLRPMEFDENAESFGVGKPEEFTWKQLLDSQTCVECGRCTEVCPANNTGKPLDPRKIIHDIKYSMKESQAPENPESPKNLIRDFITTDELWSCTTCGACMEACPLYIEHIPAIVDMRRYLTLTEGDFPEELANTYKNLETNSTPWAFSPATRADWAKDLGVTTMAEKSDVEYLFWVGCAGSYDERYKKVSKSIVNILNKADISFSILGTEERCNGDTARRLGNEYLADMQIRENVDNFKKYGVKKVVTGCPHCFNTIKNEYPDFGYKTEVVHHSELIQDLLKDGRIEAKNVPESAKTTTYHDSCYLGRHNEVYEEPRTALKKIPGLKLKEMPRSKNNGFCCGAGGGRMWMEEDIGTRVNENRSEEAIQTGAETVATACPFCMTMMTDGIKAKGAGDKVEVKDIAEVVSDSIS</sequence>
<dbReference type="InterPro" id="IPR017896">
    <property type="entry name" value="4Fe4S_Fe-S-bd"/>
</dbReference>
<evidence type="ECO:0000313" key="8">
    <source>
        <dbReference type="EMBL" id="SMF47193.1"/>
    </source>
</evidence>
<dbReference type="STRING" id="1513793.SAMN06296036_114114"/>
<dbReference type="SUPFAM" id="SSF103501">
    <property type="entry name" value="Respiratory nitrate reductase 1 gamma chain"/>
    <property type="match status" value="1"/>
</dbReference>
<evidence type="ECO:0000256" key="2">
    <source>
        <dbReference type="ARBA" id="ARBA00022723"/>
    </source>
</evidence>
<dbReference type="InterPro" id="IPR017900">
    <property type="entry name" value="4Fe4S_Fe_S_CS"/>
</dbReference>
<feature type="domain" description="4Fe-4S ferredoxin-type" evidence="7">
    <location>
        <begin position="273"/>
        <end position="302"/>
    </location>
</feature>
<dbReference type="SUPFAM" id="SSF46548">
    <property type="entry name" value="alpha-helical ferredoxin"/>
    <property type="match status" value="1"/>
</dbReference>
<keyword evidence="6" id="KW-1133">Transmembrane helix</keyword>
<dbReference type="Pfam" id="PF13187">
    <property type="entry name" value="Fer4_9"/>
    <property type="match status" value="1"/>
</dbReference>
<evidence type="ECO:0000256" key="6">
    <source>
        <dbReference type="SAM" id="Phobius"/>
    </source>
</evidence>
<keyword evidence="6" id="KW-0472">Membrane</keyword>
<dbReference type="Pfam" id="PF02754">
    <property type="entry name" value="CCG"/>
    <property type="match status" value="2"/>
</dbReference>
<evidence type="ECO:0000256" key="1">
    <source>
        <dbReference type="ARBA" id="ARBA00022485"/>
    </source>
</evidence>
<feature type="transmembrane region" description="Helical" evidence="6">
    <location>
        <begin position="108"/>
        <end position="133"/>
    </location>
</feature>
<feature type="transmembrane region" description="Helical" evidence="6">
    <location>
        <begin position="154"/>
        <end position="173"/>
    </location>
</feature>
<dbReference type="GO" id="GO:0005886">
    <property type="term" value="C:plasma membrane"/>
    <property type="evidence" value="ECO:0007669"/>
    <property type="project" value="TreeGrafter"/>
</dbReference>
<dbReference type="PROSITE" id="PS00198">
    <property type="entry name" value="4FE4S_FER_1"/>
    <property type="match status" value="1"/>
</dbReference>
<accession>A0A1Y6CBN5</accession>
<dbReference type="GO" id="GO:0046872">
    <property type="term" value="F:metal ion binding"/>
    <property type="evidence" value="ECO:0007669"/>
    <property type="project" value="UniProtKB-KW"/>
</dbReference>
<organism evidence="8 9">
    <name type="scientific">Pseudobacteriovorax antillogorgiicola</name>
    <dbReference type="NCBI Taxonomy" id="1513793"/>
    <lineage>
        <taxon>Bacteria</taxon>
        <taxon>Pseudomonadati</taxon>
        <taxon>Bdellovibrionota</taxon>
        <taxon>Oligoflexia</taxon>
        <taxon>Oligoflexales</taxon>
        <taxon>Pseudobacteriovoracaceae</taxon>
        <taxon>Pseudobacteriovorax</taxon>
    </lineage>
</organism>
<dbReference type="PROSITE" id="PS51379">
    <property type="entry name" value="4FE4S_FER_2"/>
    <property type="match status" value="2"/>
</dbReference>
<dbReference type="Proteomes" id="UP000192907">
    <property type="component" value="Unassembled WGS sequence"/>
</dbReference>
<protein>
    <submittedName>
        <fullName evidence="8">Fe-S oxidoreductase</fullName>
    </submittedName>
</protein>
<name>A0A1Y6CBN5_9BACT</name>
<dbReference type="OrthoDB" id="9794954at2"/>
<dbReference type="PANTHER" id="PTHR43255:SF1">
    <property type="entry name" value="IRON-SULFUR-BINDING OXIDOREDUCTASE FADF-RELATED"/>
    <property type="match status" value="1"/>
</dbReference>
<keyword evidence="3" id="KW-0560">Oxidoreductase</keyword>
<dbReference type="Gene3D" id="1.10.1060.10">
    <property type="entry name" value="Alpha-helical ferredoxin"/>
    <property type="match status" value="1"/>
</dbReference>
<dbReference type="InterPro" id="IPR004017">
    <property type="entry name" value="Cys_rich_dom"/>
</dbReference>
<feature type="domain" description="4Fe-4S ferredoxin-type" evidence="7">
    <location>
        <begin position="332"/>
        <end position="362"/>
    </location>
</feature>
<reference evidence="9" key="1">
    <citation type="submission" date="2017-04" db="EMBL/GenBank/DDBJ databases">
        <authorList>
            <person name="Varghese N."/>
            <person name="Submissions S."/>
        </authorList>
    </citation>
    <scope>NUCLEOTIDE SEQUENCE [LARGE SCALE GENOMIC DNA]</scope>
    <source>
        <strain evidence="9">RKEM611</strain>
    </source>
</reference>
<proteinExistence type="predicted"/>
<dbReference type="Gene3D" id="1.20.950.20">
    <property type="entry name" value="Transmembrane di-heme cytochromes, Chain C"/>
    <property type="match status" value="1"/>
</dbReference>
<evidence type="ECO:0000256" key="5">
    <source>
        <dbReference type="ARBA" id="ARBA00023014"/>
    </source>
</evidence>
<evidence type="ECO:0000256" key="4">
    <source>
        <dbReference type="ARBA" id="ARBA00023004"/>
    </source>
</evidence>
<keyword evidence="2" id="KW-0479">Metal-binding</keyword>